<keyword evidence="6" id="KW-0732">Signal</keyword>
<dbReference type="Gene3D" id="1.25.40.10">
    <property type="entry name" value="Tetratricopeptide repeat domain"/>
    <property type="match status" value="1"/>
</dbReference>
<sequence>MSMKNVLLLIISCLVFYTKGLAQPEDNSITSNKNVKELIQDAETYINKQQFKFAKIALEAAIKQKKKFVIAYRLLGIVNAKLRNHEEAITAYEKLFELSPSLSKAAYFECAQVYMKMYQYDKALGYFHLYKNAASSDYKTDESTIQIGYDMVLGREIMSCLYAREVDLRAMKEESYNLGTAINSAADEYLPTLTGDGQWLIFTSNRGGENILMSKPNLKGSWAQARSISKAINTPRNEGMAKLTVCGRMIYFSACGWENVEGGCDIFEADFDTQNDFAVVDEVRPSKGLNSKKWDSQPAISCDGKTMYFSSNRKNGQGGTDLWMSTLADDGLWEPPVNMGELINTTGDEEAPYIAPDGITLYFSSDGHPGFGEADIFRTVLQEDGTWSKPVNLGHSVNTPFREAGIVISPDGTRAYYASAQDGGQGGLDIYTIAMHPDIAPEKANVMVDAYVYDAATKEPIHNVKVKIGKSGAKKQELKTDEHGRFFACLPDNNSYSYILMNPNYQTFVGAEFFRRNPDEPTKKIEVFLIPSTKKVEAKIPPKRKVRKNLSVYFDSGKYNITAIQKEQLERMVNQFEDKSTIKLKVTGFADDVGNKDFNLALSVERAKMVADYLISLGLNTGQVEHSGGGVVQGDIAKHQKRRVEIIISN</sequence>
<organism evidence="8 9">
    <name type="scientific">Aureispira anguillae</name>
    <dbReference type="NCBI Taxonomy" id="2864201"/>
    <lineage>
        <taxon>Bacteria</taxon>
        <taxon>Pseudomonadati</taxon>
        <taxon>Bacteroidota</taxon>
        <taxon>Saprospiria</taxon>
        <taxon>Saprospirales</taxon>
        <taxon>Saprospiraceae</taxon>
        <taxon>Aureispira</taxon>
    </lineage>
</organism>
<dbReference type="InterPro" id="IPR050330">
    <property type="entry name" value="Bact_OuterMem_StrucFunc"/>
</dbReference>
<evidence type="ECO:0000256" key="3">
    <source>
        <dbReference type="ARBA" id="ARBA00023237"/>
    </source>
</evidence>
<feature type="domain" description="OmpA-like" evidence="7">
    <location>
        <begin position="541"/>
        <end position="650"/>
    </location>
</feature>
<dbReference type="Gene3D" id="2.120.10.30">
    <property type="entry name" value="TolB, C-terminal domain"/>
    <property type="match status" value="1"/>
</dbReference>
<evidence type="ECO:0000256" key="2">
    <source>
        <dbReference type="ARBA" id="ARBA00023136"/>
    </source>
</evidence>
<feature type="chain" id="PRO_5036792503" evidence="6">
    <location>
        <begin position="23"/>
        <end position="650"/>
    </location>
</feature>
<keyword evidence="9" id="KW-1185">Reference proteome</keyword>
<dbReference type="Pfam" id="PF00691">
    <property type="entry name" value="OmpA"/>
    <property type="match status" value="1"/>
</dbReference>
<reference evidence="8" key="1">
    <citation type="submission" date="2022-09" db="EMBL/GenBank/DDBJ databases">
        <title>Aureispira anguillicida sp. nov., isolated from Leptocephalus of Japanese eel Anguilla japonica.</title>
        <authorList>
            <person name="Yuasa K."/>
            <person name="Mekata T."/>
            <person name="Ikunari K."/>
        </authorList>
    </citation>
    <scope>NUCLEOTIDE SEQUENCE</scope>
    <source>
        <strain evidence="8">EL160426</strain>
    </source>
</reference>
<evidence type="ECO:0000256" key="4">
    <source>
        <dbReference type="PROSITE-ProRule" id="PRU00339"/>
    </source>
</evidence>
<keyword evidence="4" id="KW-0802">TPR repeat</keyword>
<gene>
    <name evidence="8" type="ORF">AsAng_0017120</name>
</gene>
<dbReference type="Proteomes" id="UP001060919">
    <property type="component" value="Chromosome"/>
</dbReference>
<protein>
    <submittedName>
        <fullName evidence="8">OmpA family protein</fullName>
    </submittedName>
</protein>
<dbReference type="SUPFAM" id="SSF48452">
    <property type="entry name" value="TPR-like"/>
    <property type="match status" value="1"/>
</dbReference>
<dbReference type="SUPFAM" id="SSF103088">
    <property type="entry name" value="OmpA-like"/>
    <property type="match status" value="1"/>
</dbReference>
<dbReference type="InterPro" id="IPR019734">
    <property type="entry name" value="TPR_rpt"/>
</dbReference>
<dbReference type="GO" id="GO:0009279">
    <property type="term" value="C:cell outer membrane"/>
    <property type="evidence" value="ECO:0007669"/>
    <property type="project" value="UniProtKB-SubCell"/>
</dbReference>
<dbReference type="RefSeq" id="WP_264792215.1">
    <property type="nucleotide sequence ID" value="NZ_AP026867.1"/>
</dbReference>
<dbReference type="InterPro" id="IPR006665">
    <property type="entry name" value="OmpA-like"/>
</dbReference>
<dbReference type="Gene3D" id="3.30.1330.60">
    <property type="entry name" value="OmpA-like domain"/>
    <property type="match status" value="1"/>
</dbReference>
<dbReference type="CDD" id="cd07185">
    <property type="entry name" value="OmpA_C-like"/>
    <property type="match status" value="1"/>
</dbReference>
<proteinExistence type="predicted"/>
<evidence type="ECO:0000313" key="8">
    <source>
        <dbReference type="EMBL" id="BDS11002.1"/>
    </source>
</evidence>
<dbReference type="SMART" id="SM00028">
    <property type="entry name" value="TPR"/>
    <property type="match status" value="2"/>
</dbReference>
<dbReference type="PROSITE" id="PS51123">
    <property type="entry name" value="OMPA_2"/>
    <property type="match status" value="1"/>
</dbReference>
<evidence type="ECO:0000259" key="7">
    <source>
        <dbReference type="PROSITE" id="PS51123"/>
    </source>
</evidence>
<dbReference type="InterPro" id="IPR006664">
    <property type="entry name" value="OMP_bac"/>
</dbReference>
<keyword evidence="2 5" id="KW-0472">Membrane</keyword>
<accession>A0A915YDD8</accession>
<dbReference type="Pfam" id="PF07676">
    <property type="entry name" value="PD40"/>
    <property type="match status" value="4"/>
</dbReference>
<evidence type="ECO:0000256" key="6">
    <source>
        <dbReference type="SAM" id="SignalP"/>
    </source>
</evidence>
<feature type="repeat" description="TPR" evidence="4">
    <location>
        <begin position="69"/>
        <end position="102"/>
    </location>
</feature>
<dbReference type="InterPro" id="IPR036737">
    <property type="entry name" value="OmpA-like_sf"/>
</dbReference>
<evidence type="ECO:0000256" key="5">
    <source>
        <dbReference type="PROSITE-ProRule" id="PRU00473"/>
    </source>
</evidence>
<dbReference type="InterPro" id="IPR011042">
    <property type="entry name" value="6-blade_b-propeller_TolB-like"/>
</dbReference>
<comment type="subcellular location">
    <subcellularLocation>
        <location evidence="1">Cell outer membrane</location>
    </subcellularLocation>
</comment>
<evidence type="ECO:0000256" key="1">
    <source>
        <dbReference type="ARBA" id="ARBA00004442"/>
    </source>
</evidence>
<dbReference type="PRINTS" id="PR01021">
    <property type="entry name" value="OMPADOMAIN"/>
</dbReference>
<dbReference type="InterPro" id="IPR011659">
    <property type="entry name" value="WD40"/>
</dbReference>
<keyword evidence="3" id="KW-0998">Cell outer membrane</keyword>
<evidence type="ECO:0000313" key="9">
    <source>
        <dbReference type="Proteomes" id="UP001060919"/>
    </source>
</evidence>
<dbReference type="EMBL" id="AP026867">
    <property type="protein sequence ID" value="BDS11002.1"/>
    <property type="molecule type" value="Genomic_DNA"/>
</dbReference>
<dbReference type="KEGG" id="aup:AsAng_0017120"/>
<dbReference type="PROSITE" id="PS50005">
    <property type="entry name" value="TPR"/>
    <property type="match status" value="1"/>
</dbReference>
<dbReference type="PANTHER" id="PTHR30329">
    <property type="entry name" value="STATOR ELEMENT OF FLAGELLAR MOTOR COMPLEX"/>
    <property type="match status" value="1"/>
</dbReference>
<dbReference type="PANTHER" id="PTHR30329:SF21">
    <property type="entry name" value="LIPOPROTEIN YIAD-RELATED"/>
    <property type="match status" value="1"/>
</dbReference>
<feature type="signal peptide" evidence="6">
    <location>
        <begin position="1"/>
        <end position="22"/>
    </location>
</feature>
<dbReference type="InterPro" id="IPR011990">
    <property type="entry name" value="TPR-like_helical_dom_sf"/>
</dbReference>
<dbReference type="AlphaFoldDB" id="A0A915YDD8"/>
<dbReference type="SUPFAM" id="SSF82171">
    <property type="entry name" value="DPP6 N-terminal domain-like"/>
    <property type="match status" value="1"/>
</dbReference>
<name>A0A915YDD8_9BACT</name>